<reference evidence="2" key="1">
    <citation type="journal article" date="2015" name="Nature">
        <title>Complex archaea that bridge the gap between prokaryotes and eukaryotes.</title>
        <authorList>
            <person name="Spang A."/>
            <person name="Saw J.H."/>
            <person name="Jorgensen S.L."/>
            <person name="Zaremba-Niedzwiedzka K."/>
            <person name="Martijn J."/>
            <person name="Lind A.E."/>
            <person name="van Eijk R."/>
            <person name="Schleper C."/>
            <person name="Guy L."/>
            <person name="Ettema T.J."/>
        </authorList>
    </citation>
    <scope>NUCLEOTIDE SEQUENCE</scope>
</reference>
<feature type="domain" description="Probable transposase IS891/IS1136/IS1341" evidence="1">
    <location>
        <begin position="134"/>
        <end position="232"/>
    </location>
</feature>
<proteinExistence type="predicted"/>
<dbReference type="NCBIfam" id="NF040570">
    <property type="entry name" value="guided_TnpB"/>
    <property type="match status" value="1"/>
</dbReference>
<accession>A0A0F9NAE7</accession>
<sequence>MRNKALKKWMDSKDSEQKENRYSLNGLSKTLAKEFDFVKALNSSARQAGAERAWSSIKRFYDKKARYPKFQHDNRSVEFKISGWKLSDDYKRLTIKSCDAGTLKMKGTRDLQSFSTDKIKRVRLLRRADGYYVQFCINAERKIKHAFTGKAVGIDVGLNSFLTDSNGEPIDNPRFLRKSEKRLKRFQRRFSKKKDGSENKKEARGKLARLHLKVSRQRKDFAIKTARQVITNSD</sequence>
<dbReference type="EMBL" id="LAZR01007363">
    <property type="protein sequence ID" value="KKM85735.1"/>
    <property type="molecule type" value="Genomic_DNA"/>
</dbReference>
<organism evidence="2">
    <name type="scientific">marine sediment metagenome</name>
    <dbReference type="NCBI Taxonomy" id="412755"/>
    <lineage>
        <taxon>unclassified sequences</taxon>
        <taxon>metagenomes</taxon>
        <taxon>ecological metagenomes</taxon>
    </lineage>
</organism>
<comment type="caution">
    <text evidence="2">The sequence shown here is derived from an EMBL/GenBank/DDBJ whole genome shotgun (WGS) entry which is preliminary data.</text>
</comment>
<evidence type="ECO:0000313" key="2">
    <source>
        <dbReference type="EMBL" id="KKM85735.1"/>
    </source>
</evidence>
<name>A0A0F9NAE7_9ZZZZ</name>
<feature type="non-terminal residue" evidence="2">
    <location>
        <position position="234"/>
    </location>
</feature>
<evidence type="ECO:0000259" key="1">
    <source>
        <dbReference type="Pfam" id="PF01385"/>
    </source>
</evidence>
<gene>
    <name evidence="2" type="ORF">LCGC14_1286020</name>
</gene>
<dbReference type="InterPro" id="IPR001959">
    <property type="entry name" value="Transposase"/>
</dbReference>
<dbReference type="AlphaFoldDB" id="A0A0F9NAE7"/>
<protein>
    <recommendedName>
        <fullName evidence="1">Probable transposase IS891/IS1136/IS1341 domain-containing protein</fullName>
    </recommendedName>
</protein>
<dbReference type="Pfam" id="PF01385">
    <property type="entry name" value="OrfB_IS605"/>
    <property type="match status" value="1"/>
</dbReference>